<evidence type="ECO:0000259" key="1">
    <source>
        <dbReference type="Pfam" id="PF05685"/>
    </source>
</evidence>
<accession>A0A395M390</accession>
<dbReference type="AlphaFoldDB" id="A0A395M390"/>
<evidence type="ECO:0000313" key="3">
    <source>
        <dbReference type="Proteomes" id="UP000266389"/>
    </source>
</evidence>
<reference evidence="2 3" key="1">
    <citation type="journal article" date="2011" name="ISME J.">
        <title>Community ecology of hot spring cyanobacterial mats: predominant populations and their functional potential.</title>
        <authorList>
            <person name="Klatt C.G."/>
            <person name="Wood J.M."/>
            <person name="Rusch D.B."/>
            <person name="Bateson M.M."/>
            <person name="Hamamura N."/>
            <person name="Heidelberg J.F."/>
            <person name="Grossman A.R."/>
            <person name="Bhaya D."/>
            <person name="Cohan F.M."/>
            <person name="Kuhl M."/>
            <person name="Bryant D.A."/>
            <person name="Ward D.M."/>
        </authorList>
    </citation>
    <scope>NUCLEOTIDE SEQUENCE [LARGE SCALE GENOMIC DNA]</scope>
    <source>
        <strain evidence="2">OS</strain>
    </source>
</reference>
<proteinExistence type="predicted"/>
<protein>
    <submittedName>
        <fullName evidence="2">Uma2 family endonuclease</fullName>
    </submittedName>
</protein>
<dbReference type="InterPro" id="IPR012296">
    <property type="entry name" value="Nuclease_put_TT1808"/>
</dbReference>
<dbReference type="SUPFAM" id="SSF52980">
    <property type="entry name" value="Restriction endonuclease-like"/>
    <property type="match status" value="1"/>
</dbReference>
<keyword evidence="2" id="KW-0540">Nuclease</keyword>
<dbReference type="Proteomes" id="UP000266389">
    <property type="component" value="Unassembled WGS sequence"/>
</dbReference>
<dbReference type="Pfam" id="PF05685">
    <property type="entry name" value="Uma2"/>
    <property type="match status" value="1"/>
</dbReference>
<dbReference type="InterPro" id="IPR011335">
    <property type="entry name" value="Restrct_endonuc-II-like"/>
</dbReference>
<keyword evidence="2" id="KW-0255">Endonuclease</keyword>
<comment type="caution">
    <text evidence="2">The sequence shown here is derived from an EMBL/GenBank/DDBJ whole genome shotgun (WGS) entry which is preliminary data.</text>
</comment>
<evidence type="ECO:0000313" key="2">
    <source>
        <dbReference type="EMBL" id="RFM25151.1"/>
    </source>
</evidence>
<dbReference type="Gene3D" id="3.90.1570.10">
    <property type="entry name" value="tt1808, chain A"/>
    <property type="match status" value="1"/>
</dbReference>
<dbReference type="InterPro" id="IPR008538">
    <property type="entry name" value="Uma2"/>
</dbReference>
<feature type="domain" description="Putative restriction endonuclease" evidence="1">
    <location>
        <begin position="30"/>
        <end position="193"/>
    </location>
</feature>
<dbReference type="PANTHER" id="PTHR34107">
    <property type="entry name" value="SLL0198 PROTEIN-RELATED"/>
    <property type="match status" value="1"/>
</dbReference>
<dbReference type="PANTHER" id="PTHR34107:SF4">
    <property type="entry name" value="SLL1222 PROTEIN"/>
    <property type="match status" value="1"/>
</dbReference>
<dbReference type="EMBL" id="PHFL01000008">
    <property type="protein sequence ID" value="RFM25151.1"/>
    <property type="molecule type" value="Genomic_DNA"/>
</dbReference>
<keyword evidence="2" id="KW-0378">Hydrolase</keyword>
<gene>
    <name evidence="2" type="ORF">D0433_01830</name>
</gene>
<organism evidence="2 3">
    <name type="scientific">Candidatus Thermochlorobacter aerophilus</name>
    <dbReference type="NCBI Taxonomy" id="1868324"/>
    <lineage>
        <taxon>Bacteria</taxon>
        <taxon>Pseudomonadati</taxon>
        <taxon>Chlorobiota</taxon>
        <taxon>Chlorobiia</taxon>
        <taxon>Chlorobiales</taxon>
        <taxon>Candidatus Thermochlorobacteriaceae</taxon>
        <taxon>Candidatus Thermochlorobacter</taxon>
    </lineage>
</organism>
<dbReference type="GO" id="GO:0004519">
    <property type="term" value="F:endonuclease activity"/>
    <property type="evidence" value="ECO:0007669"/>
    <property type="project" value="UniProtKB-KW"/>
</dbReference>
<name>A0A395M390_9BACT</name>
<dbReference type="CDD" id="cd06260">
    <property type="entry name" value="DUF820-like"/>
    <property type="match status" value="1"/>
</dbReference>
<sequence length="199" mass="22846">MMVLVSVLQARFKKRPAPKPLHDGKAMSLDEFRKWSPEDGFKYEWDSGILKAVSGVKNTERMIVARLLRRFSETNAYKSGDALLPEAETFFQALNKFRIPDLAYFTKDELLRSEQGEEPIPKFIIEIISPTNTVDELQAKLQDYFTSGVQVVWEIFPKYQLVRVYASLKELKICTDEDICSAAPVVPDFTLKVKDIFQS</sequence>